<gene>
    <name evidence="3" type="ORF">CARN2_2230</name>
</gene>
<dbReference type="AlphaFoldDB" id="E6PMY7"/>
<feature type="domain" description="Methyltransferase type 11" evidence="2">
    <location>
        <begin position="108"/>
        <end position="163"/>
    </location>
</feature>
<proteinExistence type="predicted"/>
<accession>E6PMY7</accession>
<dbReference type="EMBL" id="CABM01000024">
    <property type="protein sequence ID" value="CBH96289.1"/>
    <property type="molecule type" value="Genomic_DNA"/>
</dbReference>
<evidence type="ECO:0000313" key="3">
    <source>
        <dbReference type="EMBL" id="CBH96289.1"/>
    </source>
</evidence>
<feature type="region of interest" description="Disordered" evidence="1">
    <location>
        <begin position="273"/>
        <end position="304"/>
    </location>
</feature>
<evidence type="ECO:0000259" key="2">
    <source>
        <dbReference type="Pfam" id="PF08241"/>
    </source>
</evidence>
<protein>
    <recommendedName>
        <fullName evidence="2">Methyltransferase type 11 domain-containing protein</fullName>
    </recommendedName>
</protein>
<dbReference type="Gene3D" id="3.40.50.150">
    <property type="entry name" value="Vaccinia Virus protein VP39"/>
    <property type="match status" value="1"/>
</dbReference>
<comment type="caution">
    <text evidence="3">The sequence shown here is derived from an EMBL/GenBank/DDBJ whole genome shotgun (WGS) entry which is preliminary data.</text>
</comment>
<dbReference type="Pfam" id="PF08241">
    <property type="entry name" value="Methyltransf_11"/>
    <property type="match status" value="1"/>
</dbReference>
<organism evidence="3">
    <name type="scientific">mine drainage metagenome</name>
    <dbReference type="NCBI Taxonomy" id="410659"/>
    <lineage>
        <taxon>unclassified sequences</taxon>
        <taxon>metagenomes</taxon>
        <taxon>ecological metagenomes</taxon>
    </lineage>
</organism>
<evidence type="ECO:0000256" key="1">
    <source>
        <dbReference type="SAM" id="MobiDB-lite"/>
    </source>
</evidence>
<dbReference type="GO" id="GO:0008757">
    <property type="term" value="F:S-adenosylmethionine-dependent methyltransferase activity"/>
    <property type="evidence" value="ECO:0007669"/>
    <property type="project" value="InterPro"/>
</dbReference>
<reference evidence="3" key="1">
    <citation type="submission" date="2009-10" db="EMBL/GenBank/DDBJ databases">
        <title>Diversity of trophic interactions inside an arsenic-rich microbial ecosystem.</title>
        <authorList>
            <person name="Bertin P.N."/>
            <person name="Heinrich-Salmeron A."/>
            <person name="Pelletier E."/>
            <person name="Goulhen-Chollet F."/>
            <person name="Arsene-Ploetze F."/>
            <person name="Gallien S."/>
            <person name="Calteau A."/>
            <person name="Vallenet D."/>
            <person name="Casiot C."/>
            <person name="Chane-Woon-Ming B."/>
            <person name="Giloteaux L."/>
            <person name="Barakat M."/>
            <person name="Bonnefoy V."/>
            <person name="Bruneel O."/>
            <person name="Chandler M."/>
            <person name="Cleiss J."/>
            <person name="Duran R."/>
            <person name="Elbaz-Poulichet F."/>
            <person name="Fonknechten N."/>
            <person name="Lauga B."/>
            <person name="Mornico D."/>
            <person name="Ortet P."/>
            <person name="Schaeffer C."/>
            <person name="Siguier P."/>
            <person name="Alexander Thil Smith A."/>
            <person name="Van Dorsselaer A."/>
            <person name="Weissenbach J."/>
            <person name="Medigue C."/>
            <person name="Le Paslier D."/>
        </authorList>
    </citation>
    <scope>NUCLEOTIDE SEQUENCE</scope>
</reference>
<name>E6PMY7_9ZZZZ</name>
<dbReference type="InterPro" id="IPR029063">
    <property type="entry name" value="SAM-dependent_MTases_sf"/>
</dbReference>
<sequence length="304" mass="33812">MKTPSGRYALSWEQGQLDRVVADIFGFHAVQLGLAPLHALSHNRMPHRWLVQGAPNGQQLLRNRPLLCQDLLQAEPSPIYTDPQFITAAAAQPGPGQAAAELAQVVPAGRKTEALVCEFTDLPFATQSLDLVVLPHALEVVSDPHACLREVDRVMVAGGQVVITGFNALSLWGARQALGRLGGPLYLPQQGEFISPRRVRDWLRLLSFEVTAGRYGCYRPAACTQPWLDRWRFMEKAGDRWWPMLGAVYMLVATKRVRSMRLVGKVWKSPREKARATQPVAHGRDALGSLQHPESTPQHHEHIL</sequence>
<dbReference type="SUPFAM" id="SSF53335">
    <property type="entry name" value="S-adenosyl-L-methionine-dependent methyltransferases"/>
    <property type="match status" value="1"/>
</dbReference>
<dbReference type="InterPro" id="IPR013216">
    <property type="entry name" value="Methyltransf_11"/>
</dbReference>